<protein>
    <submittedName>
        <fullName evidence="2">Uncharacterized protein</fullName>
    </submittedName>
</protein>
<dbReference type="AlphaFoldDB" id="K0TJB4"/>
<dbReference type="EMBL" id="AGNL01000484">
    <property type="protein sequence ID" value="EJK77730.1"/>
    <property type="molecule type" value="Genomic_DNA"/>
</dbReference>
<evidence type="ECO:0000256" key="1">
    <source>
        <dbReference type="SAM" id="MobiDB-lite"/>
    </source>
</evidence>
<accession>K0TJB4</accession>
<comment type="caution">
    <text evidence="2">The sequence shown here is derived from an EMBL/GenBank/DDBJ whole genome shotgun (WGS) entry which is preliminary data.</text>
</comment>
<dbReference type="Proteomes" id="UP000266841">
    <property type="component" value="Unassembled WGS sequence"/>
</dbReference>
<reference evidence="2 3" key="1">
    <citation type="journal article" date="2012" name="Genome Biol.">
        <title>Genome and low-iron response of an oceanic diatom adapted to chronic iron limitation.</title>
        <authorList>
            <person name="Lommer M."/>
            <person name="Specht M."/>
            <person name="Roy A.S."/>
            <person name="Kraemer L."/>
            <person name="Andreson R."/>
            <person name="Gutowska M.A."/>
            <person name="Wolf J."/>
            <person name="Bergner S.V."/>
            <person name="Schilhabel M.B."/>
            <person name="Klostermeier U.C."/>
            <person name="Beiko R.G."/>
            <person name="Rosenstiel P."/>
            <person name="Hippler M."/>
            <person name="Laroche J."/>
        </authorList>
    </citation>
    <scope>NUCLEOTIDE SEQUENCE [LARGE SCALE GENOMIC DNA]</scope>
    <source>
        <strain evidence="2 3">CCMP1005</strain>
    </source>
</reference>
<sequence length="123" mass="12743">MCRSGPIRGRTSVTTRPPSAVPSIDRLHRVAPIRGGEDEPAGCGAVMGVQRAAEARRGAGGPFPRPYRPNQCRRLTAVGPGMDRLRYLGRGWTMGASMYSTGASALLADGTVGVSLSMSASGG</sequence>
<organism evidence="2 3">
    <name type="scientific">Thalassiosira oceanica</name>
    <name type="common">Marine diatom</name>
    <dbReference type="NCBI Taxonomy" id="159749"/>
    <lineage>
        <taxon>Eukaryota</taxon>
        <taxon>Sar</taxon>
        <taxon>Stramenopiles</taxon>
        <taxon>Ochrophyta</taxon>
        <taxon>Bacillariophyta</taxon>
        <taxon>Coscinodiscophyceae</taxon>
        <taxon>Thalassiosirophycidae</taxon>
        <taxon>Thalassiosirales</taxon>
        <taxon>Thalassiosiraceae</taxon>
        <taxon>Thalassiosira</taxon>
    </lineage>
</organism>
<evidence type="ECO:0000313" key="3">
    <source>
        <dbReference type="Proteomes" id="UP000266841"/>
    </source>
</evidence>
<name>K0TJB4_THAOC</name>
<feature type="region of interest" description="Disordered" evidence="1">
    <location>
        <begin position="1"/>
        <end position="21"/>
    </location>
</feature>
<keyword evidence="3" id="KW-1185">Reference proteome</keyword>
<evidence type="ECO:0000313" key="2">
    <source>
        <dbReference type="EMBL" id="EJK77730.1"/>
    </source>
</evidence>
<gene>
    <name evidence="2" type="ORF">THAOC_00420</name>
</gene>
<proteinExistence type="predicted"/>